<dbReference type="Proteomes" id="UP000541425">
    <property type="component" value="Unassembled WGS sequence"/>
</dbReference>
<comment type="caution">
    <text evidence="1">The sequence shown here is derived from an EMBL/GenBank/DDBJ whole genome shotgun (WGS) entry which is preliminary data.</text>
</comment>
<dbReference type="AlphaFoldDB" id="A0A7W5UCU4"/>
<gene>
    <name evidence="1" type="ORF">FHS60_000096</name>
</gene>
<accession>A0A7W5UCU4</accession>
<proteinExistence type="predicted"/>
<evidence type="ECO:0000313" key="2">
    <source>
        <dbReference type="Proteomes" id="UP000541425"/>
    </source>
</evidence>
<name>A0A7W5UCU4_9BACT</name>
<evidence type="ECO:0000313" key="1">
    <source>
        <dbReference type="EMBL" id="MBB3701654.1"/>
    </source>
</evidence>
<reference evidence="1 2" key="1">
    <citation type="submission" date="2020-08" db="EMBL/GenBank/DDBJ databases">
        <title>Genomic Encyclopedia of Type Strains, Phase IV (KMG-IV): sequencing the most valuable type-strain genomes for metagenomic binning, comparative biology and taxonomic classification.</title>
        <authorList>
            <person name="Goeker M."/>
        </authorList>
    </citation>
    <scope>NUCLEOTIDE SEQUENCE [LARGE SCALE GENOMIC DNA]</scope>
    <source>
        <strain evidence="1 2">DSM 22548</strain>
    </source>
</reference>
<protein>
    <submittedName>
        <fullName evidence="1">Uncharacterized protein</fullName>
    </submittedName>
</protein>
<organism evidence="1 2">
    <name type="scientific">Alloprevotella rava</name>
    <dbReference type="NCBI Taxonomy" id="671218"/>
    <lineage>
        <taxon>Bacteria</taxon>
        <taxon>Pseudomonadati</taxon>
        <taxon>Bacteroidota</taxon>
        <taxon>Bacteroidia</taxon>
        <taxon>Bacteroidales</taxon>
        <taxon>Prevotellaceae</taxon>
        <taxon>Alloprevotella</taxon>
    </lineage>
</organism>
<sequence length="49" mass="5733">MATIHYTIMIKITFAPLFIIDNSIVKKTPSNLENCWDFYIISFCISFDL</sequence>
<dbReference type="EMBL" id="JACICA010000001">
    <property type="protein sequence ID" value="MBB3701654.1"/>
    <property type="molecule type" value="Genomic_DNA"/>
</dbReference>